<dbReference type="InterPro" id="IPR001279">
    <property type="entry name" value="Metallo-B-lactamas"/>
</dbReference>
<dbReference type="Pfam" id="PF11718">
    <property type="entry name" value="CPSF73-100_C"/>
    <property type="match status" value="1"/>
</dbReference>
<sequence length="850" mass="93431">MSEDIMTITPLGSGQEVGRSCHLLTFRGTTLLLDCGVHPGYDGMAGLPYFDRVDPETVDVLLVTHFHLDHAASLPYFTERTGFKGRIFMTHPTKAVVRLLLGDYLRLMTMKRGGGSGGGDDNSSSSDVLYTEAELQSCVDKIELIDYHQTIDLNLPSGLKFHALNAGHVLGAAMFYIELGGRTVLYTGDYSMEEDRHLMAAEIPSECISFGGGGGGNKATSSSSPDVLIVESTYGVQVHASRAEREARFTGTIERIVTGGGRCLIPVFALGRAQELLLILDEYWQEHPHLHSIPIYYASKMASRALRVYQTYANMMNARIRSQMDLGNPFAFSHIRNLKSIDVNNFDDRGPSVVFASPGMLQSGVSRQLFDRWATDPKNGVLIAGYAVEHTLAKEIMSQPKEVVTMEGRRQPLNCLVDYVSFSAHVDFVQNRDFITRVNPRNIILVHGAKEEMGRLKGALMMHYNKLPEVSYSLLRIALLVMTSMKMSGANPCPCDQSASSIIVIVSTQNKRPTIAMPPNEVDVKLIFTRRRSAKIMGKLAEAPVTAGDDNDDDNKQLKKATTTTTEGNYKLAEPREGDTVRGILVTQQNSSKIVAPEDLSTYTPLRVGSVYSRLHVPFVGKIVTLRLFLNEMFRGIEEVSDANNNIENVDGDNDDVNDASVTFLMHGGQVKIIAGKTKGIVTVEWDCSSVGDVIADAVVALIMHAQTSAASIRLTGRPCSHRRKKLREDEEMDEAELKKQTEDYLRASHQALKDQFLTVEATYEANRGTFEIKIDASTKINKEKGGTVKSDEEEDDDDAVVCLATVEFENGLVDGTAKITVESEDEKLASNVRVCLQNVASALAPIGID</sequence>
<proteinExistence type="predicted"/>
<dbReference type="AlphaFoldDB" id="A0ABD3MZT3"/>
<evidence type="ECO:0008006" key="12">
    <source>
        <dbReference type="Google" id="ProtNLM"/>
    </source>
</evidence>
<dbReference type="PANTHER" id="PTHR11203:SF11">
    <property type="entry name" value="CLEAVAGE AND POLYADENYLATION SPECIFICITY FACTOR SUBUNIT 3"/>
    <property type="match status" value="1"/>
</dbReference>
<evidence type="ECO:0000313" key="11">
    <source>
        <dbReference type="Proteomes" id="UP001530293"/>
    </source>
</evidence>
<dbReference type="InterPro" id="IPR036866">
    <property type="entry name" value="RibonucZ/Hydroxyglut_hydro"/>
</dbReference>
<dbReference type="Proteomes" id="UP001530293">
    <property type="component" value="Unassembled WGS sequence"/>
</dbReference>
<evidence type="ECO:0000256" key="4">
    <source>
        <dbReference type="ARBA" id="ARBA00022801"/>
    </source>
</evidence>
<evidence type="ECO:0000313" key="10">
    <source>
        <dbReference type="EMBL" id="KAL3768326.1"/>
    </source>
</evidence>
<dbReference type="InterPro" id="IPR050698">
    <property type="entry name" value="MBL"/>
</dbReference>
<protein>
    <recommendedName>
        <fullName evidence="12">Cleavage and polyadenylation specificity factor subunit 3</fullName>
    </recommendedName>
</protein>
<dbReference type="Pfam" id="PF16661">
    <property type="entry name" value="Lactamase_B_6"/>
    <property type="match status" value="1"/>
</dbReference>
<evidence type="ECO:0000256" key="5">
    <source>
        <dbReference type="ARBA" id="ARBA00023242"/>
    </source>
</evidence>
<dbReference type="InterPro" id="IPR011108">
    <property type="entry name" value="RMMBL"/>
</dbReference>
<dbReference type="SUPFAM" id="SSF56281">
    <property type="entry name" value="Metallo-hydrolase/oxidoreductase"/>
    <property type="match status" value="1"/>
</dbReference>
<dbReference type="CDD" id="cd16292">
    <property type="entry name" value="CPSF3-like_MBL-fold"/>
    <property type="match status" value="1"/>
</dbReference>
<feature type="region of interest" description="Disordered" evidence="6">
    <location>
        <begin position="545"/>
        <end position="566"/>
    </location>
</feature>
<keyword evidence="11" id="KW-1185">Reference proteome</keyword>
<keyword evidence="3" id="KW-0540">Nuclease</keyword>
<feature type="domain" description="Pre-mRNA 3'-end-processing endonuclease polyadenylation factor C-term" evidence="9">
    <location>
        <begin position="577"/>
        <end position="847"/>
    </location>
</feature>
<evidence type="ECO:0000259" key="9">
    <source>
        <dbReference type="SMART" id="SM01098"/>
    </source>
</evidence>
<dbReference type="Pfam" id="PF10996">
    <property type="entry name" value="Beta-Casp"/>
    <property type="match status" value="1"/>
</dbReference>
<comment type="subcellular location">
    <subcellularLocation>
        <location evidence="1">Nucleus</location>
    </subcellularLocation>
</comment>
<dbReference type="GO" id="GO:0005634">
    <property type="term" value="C:nucleus"/>
    <property type="evidence" value="ECO:0007669"/>
    <property type="project" value="UniProtKB-SubCell"/>
</dbReference>
<evidence type="ECO:0000256" key="6">
    <source>
        <dbReference type="SAM" id="MobiDB-lite"/>
    </source>
</evidence>
<evidence type="ECO:0000259" key="8">
    <source>
        <dbReference type="SMART" id="SM01027"/>
    </source>
</evidence>
<dbReference type="InterPro" id="IPR021718">
    <property type="entry name" value="CPSF73-100_C"/>
</dbReference>
<dbReference type="GO" id="GO:0006397">
    <property type="term" value="P:mRNA processing"/>
    <property type="evidence" value="ECO:0007669"/>
    <property type="project" value="UniProtKB-KW"/>
</dbReference>
<dbReference type="FunFam" id="3.40.50.10890:FF:000001">
    <property type="entry name" value="Cleavage and polyadenylation specificity factor subunit 3"/>
    <property type="match status" value="1"/>
</dbReference>
<evidence type="ECO:0000259" key="7">
    <source>
        <dbReference type="SMART" id="SM00849"/>
    </source>
</evidence>
<accession>A0ABD3MZT3</accession>
<dbReference type="GO" id="GO:0016787">
    <property type="term" value="F:hydrolase activity"/>
    <property type="evidence" value="ECO:0007669"/>
    <property type="project" value="UniProtKB-KW"/>
</dbReference>
<dbReference type="GO" id="GO:0004518">
    <property type="term" value="F:nuclease activity"/>
    <property type="evidence" value="ECO:0007669"/>
    <property type="project" value="UniProtKB-KW"/>
</dbReference>
<dbReference type="SMART" id="SM01098">
    <property type="entry name" value="CPSF73-100_C"/>
    <property type="match status" value="1"/>
</dbReference>
<gene>
    <name evidence="10" type="ORF">ACHAWU_006708</name>
</gene>
<dbReference type="InterPro" id="IPR022712">
    <property type="entry name" value="Beta_Casp"/>
</dbReference>
<evidence type="ECO:0000256" key="2">
    <source>
        <dbReference type="ARBA" id="ARBA00022664"/>
    </source>
</evidence>
<dbReference type="Gene3D" id="3.40.50.10890">
    <property type="match status" value="1"/>
</dbReference>
<dbReference type="SMART" id="SM01027">
    <property type="entry name" value="Beta-Casp"/>
    <property type="match status" value="1"/>
</dbReference>
<keyword evidence="4" id="KW-0378">Hydrolase</keyword>
<name>A0ABD3MZT3_9STRA</name>
<keyword evidence="5" id="KW-0539">Nucleus</keyword>
<comment type="caution">
    <text evidence="10">The sequence shown here is derived from an EMBL/GenBank/DDBJ whole genome shotgun (WGS) entry which is preliminary data.</text>
</comment>
<dbReference type="Pfam" id="PF07521">
    <property type="entry name" value="RMMBL"/>
    <property type="match status" value="1"/>
</dbReference>
<evidence type="ECO:0000256" key="1">
    <source>
        <dbReference type="ARBA" id="ARBA00004123"/>
    </source>
</evidence>
<dbReference type="EMBL" id="JALLBG020000066">
    <property type="protein sequence ID" value="KAL3768326.1"/>
    <property type="molecule type" value="Genomic_DNA"/>
</dbReference>
<dbReference type="Gene3D" id="3.60.15.10">
    <property type="entry name" value="Ribonuclease Z/Hydroxyacylglutathione hydrolase-like"/>
    <property type="match status" value="1"/>
</dbReference>
<feature type="domain" description="Metallo-beta-lactamase" evidence="7">
    <location>
        <begin position="18"/>
        <end position="239"/>
    </location>
</feature>
<dbReference type="SMART" id="SM00849">
    <property type="entry name" value="Lactamase_B"/>
    <property type="match status" value="1"/>
</dbReference>
<feature type="domain" description="Beta-Casp" evidence="8">
    <location>
        <begin position="273"/>
        <end position="396"/>
    </location>
</feature>
<organism evidence="10 11">
    <name type="scientific">Discostella pseudostelligera</name>
    <dbReference type="NCBI Taxonomy" id="259834"/>
    <lineage>
        <taxon>Eukaryota</taxon>
        <taxon>Sar</taxon>
        <taxon>Stramenopiles</taxon>
        <taxon>Ochrophyta</taxon>
        <taxon>Bacillariophyta</taxon>
        <taxon>Coscinodiscophyceae</taxon>
        <taxon>Thalassiosirophycidae</taxon>
        <taxon>Stephanodiscales</taxon>
        <taxon>Stephanodiscaceae</taxon>
        <taxon>Discostella</taxon>
    </lineage>
</organism>
<dbReference type="PANTHER" id="PTHR11203">
    <property type="entry name" value="CLEAVAGE AND POLYADENYLATION SPECIFICITY FACTOR FAMILY MEMBER"/>
    <property type="match status" value="1"/>
</dbReference>
<keyword evidence="2" id="KW-0507">mRNA processing</keyword>
<reference evidence="10 11" key="1">
    <citation type="submission" date="2024-10" db="EMBL/GenBank/DDBJ databases">
        <title>Updated reference genomes for cyclostephanoid diatoms.</title>
        <authorList>
            <person name="Roberts W.R."/>
            <person name="Alverson A.J."/>
        </authorList>
    </citation>
    <scope>NUCLEOTIDE SEQUENCE [LARGE SCALE GENOMIC DNA]</scope>
    <source>
        <strain evidence="10 11">AJA232-27</strain>
    </source>
</reference>
<evidence type="ECO:0000256" key="3">
    <source>
        <dbReference type="ARBA" id="ARBA00022722"/>
    </source>
</evidence>